<protein>
    <submittedName>
        <fullName evidence="2">Uncharacterized protein</fullName>
    </submittedName>
</protein>
<evidence type="ECO:0000313" key="2">
    <source>
        <dbReference type="EMBL" id="GGK10864.1"/>
    </source>
</evidence>
<feature type="signal peptide" evidence="1">
    <location>
        <begin position="1"/>
        <end position="22"/>
    </location>
</feature>
<keyword evidence="3" id="KW-1185">Reference proteome</keyword>
<dbReference type="RefSeq" id="WP_132987114.1">
    <property type="nucleotide sequence ID" value="NZ_BMME01000001.1"/>
</dbReference>
<feature type="chain" id="PRO_5045865824" evidence="1">
    <location>
        <begin position="23"/>
        <end position="128"/>
    </location>
</feature>
<comment type="caution">
    <text evidence="2">The sequence shown here is derived from an EMBL/GenBank/DDBJ whole genome shotgun (WGS) entry which is preliminary data.</text>
</comment>
<sequence>MNKLLALCYFVLSLFGFNGGGATFVHRVSADDGDVLHSRTQVQAGVARFECLRSASGQCHYTVYPRSCTPAMVAAQASGCGGVSIQRFVIAGGDSRQVSGLHDIRLCVSADGGTRGPDCEAVASVAAR</sequence>
<proteinExistence type="predicted"/>
<organism evidence="2 3">
    <name type="scientific">Luteimonas terricola</name>
    <dbReference type="NCBI Taxonomy" id="645597"/>
    <lineage>
        <taxon>Bacteria</taxon>
        <taxon>Pseudomonadati</taxon>
        <taxon>Pseudomonadota</taxon>
        <taxon>Gammaproteobacteria</taxon>
        <taxon>Lysobacterales</taxon>
        <taxon>Lysobacteraceae</taxon>
        <taxon>Luteimonas</taxon>
    </lineage>
</organism>
<accession>A0ABQ2EFS0</accession>
<reference evidence="3" key="1">
    <citation type="journal article" date="2019" name="Int. J. Syst. Evol. Microbiol.">
        <title>The Global Catalogue of Microorganisms (GCM) 10K type strain sequencing project: providing services to taxonomists for standard genome sequencing and annotation.</title>
        <authorList>
            <consortium name="The Broad Institute Genomics Platform"/>
            <consortium name="The Broad Institute Genome Sequencing Center for Infectious Disease"/>
            <person name="Wu L."/>
            <person name="Ma J."/>
        </authorList>
    </citation>
    <scope>NUCLEOTIDE SEQUENCE [LARGE SCALE GENOMIC DNA]</scope>
    <source>
        <strain evidence="3">CGMCC 1.8985</strain>
    </source>
</reference>
<evidence type="ECO:0000313" key="3">
    <source>
        <dbReference type="Proteomes" id="UP000599009"/>
    </source>
</evidence>
<gene>
    <name evidence="2" type="ORF">GCM10011394_20390</name>
</gene>
<name>A0ABQ2EFS0_9GAMM</name>
<dbReference type="EMBL" id="BMME01000001">
    <property type="protein sequence ID" value="GGK10864.1"/>
    <property type="molecule type" value="Genomic_DNA"/>
</dbReference>
<keyword evidence="1" id="KW-0732">Signal</keyword>
<dbReference type="Proteomes" id="UP000599009">
    <property type="component" value="Unassembled WGS sequence"/>
</dbReference>
<evidence type="ECO:0000256" key="1">
    <source>
        <dbReference type="SAM" id="SignalP"/>
    </source>
</evidence>